<dbReference type="Proteomes" id="UP000054549">
    <property type="component" value="Unassembled WGS sequence"/>
</dbReference>
<evidence type="ECO:0000313" key="2">
    <source>
        <dbReference type="Proteomes" id="UP000054549"/>
    </source>
</evidence>
<proteinExistence type="predicted"/>
<accession>A0A0C2SKY6</accession>
<sequence>MGVYNQIFPSLWDGVGRGQKEADHCRQPQLVLIQLLLTNAKYSYDIPMIIRGRT</sequence>
<name>A0A0C2SKY6_AMAMK</name>
<dbReference type="EMBL" id="KN818693">
    <property type="protein sequence ID" value="KIL54579.1"/>
    <property type="molecule type" value="Genomic_DNA"/>
</dbReference>
<gene>
    <name evidence="1" type="ORF">M378DRAFT_174162</name>
</gene>
<organism evidence="1 2">
    <name type="scientific">Amanita muscaria (strain Koide BX008)</name>
    <dbReference type="NCBI Taxonomy" id="946122"/>
    <lineage>
        <taxon>Eukaryota</taxon>
        <taxon>Fungi</taxon>
        <taxon>Dikarya</taxon>
        <taxon>Basidiomycota</taxon>
        <taxon>Agaricomycotina</taxon>
        <taxon>Agaricomycetes</taxon>
        <taxon>Agaricomycetidae</taxon>
        <taxon>Agaricales</taxon>
        <taxon>Pluteineae</taxon>
        <taxon>Amanitaceae</taxon>
        <taxon>Amanita</taxon>
    </lineage>
</organism>
<dbReference type="AlphaFoldDB" id="A0A0C2SKY6"/>
<reference evidence="1 2" key="1">
    <citation type="submission" date="2014-04" db="EMBL/GenBank/DDBJ databases">
        <title>Evolutionary Origins and Diversification of the Mycorrhizal Mutualists.</title>
        <authorList>
            <consortium name="DOE Joint Genome Institute"/>
            <consortium name="Mycorrhizal Genomics Consortium"/>
            <person name="Kohler A."/>
            <person name="Kuo A."/>
            <person name="Nagy L.G."/>
            <person name="Floudas D."/>
            <person name="Copeland A."/>
            <person name="Barry K.W."/>
            <person name="Cichocki N."/>
            <person name="Veneault-Fourrey C."/>
            <person name="LaButti K."/>
            <person name="Lindquist E.A."/>
            <person name="Lipzen A."/>
            <person name="Lundell T."/>
            <person name="Morin E."/>
            <person name="Murat C."/>
            <person name="Riley R."/>
            <person name="Ohm R."/>
            <person name="Sun H."/>
            <person name="Tunlid A."/>
            <person name="Henrissat B."/>
            <person name="Grigoriev I.V."/>
            <person name="Hibbett D.S."/>
            <person name="Martin F."/>
        </authorList>
    </citation>
    <scope>NUCLEOTIDE SEQUENCE [LARGE SCALE GENOMIC DNA]</scope>
    <source>
        <strain evidence="1 2">Koide BX008</strain>
    </source>
</reference>
<evidence type="ECO:0000313" key="1">
    <source>
        <dbReference type="EMBL" id="KIL54579.1"/>
    </source>
</evidence>
<dbReference type="InParanoid" id="A0A0C2SKY6"/>
<dbReference type="HOGENOM" id="CLU_3049859_0_0_1"/>
<protein>
    <submittedName>
        <fullName evidence="1">Uncharacterized protein</fullName>
    </submittedName>
</protein>
<keyword evidence="2" id="KW-1185">Reference proteome</keyword>